<evidence type="ECO:0000256" key="4">
    <source>
        <dbReference type="RuleBase" id="RU003915"/>
    </source>
</evidence>
<dbReference type="Proteomes" id="UP000286211">
    <property type="component" value="Unassembled WGS sequence"/>
</dbReference>
<keyword evidence="3 4" id="KW-0413">Isomerase</keyword>
<evidence type="ECO:0000313" key="10">
    <source>
        <dbReference type="Proteomes" id="UP000286501"/>
    </source>
</evidence>
<dbReference type="AlphaFoldDB" id="A0A3R6H0M5"/>
<evidence type="ECO:0000259" key="6">
    <source>
        <dbReference type="PROSITE" id="PS50059"/>
    </source>
</evidence>
<feature type="domain" description="PPIase FKBP-type" evidence="6">
    <location>
        <begin position="96"/>
        <end position="201"/>
    </location>
</feature>
<dbReference type="Gene3D" id="3.10.50.40">
    <property type="match status" value="1"/>
</dbReference>
<name>A0A3R6H0M5_9BACT</name>
<dbReference type="SUPFAM" id="SSF54534">
    <property type="entry name" value="FKBP-like"/>
    <property type="match status" value="1"/>
</dbReference>
<protein>
    <recommendedName>
        <fullName evidence="4">Peptidyl-prolyl cis-trans isomerase</fullName>
        <ecNumber evidence="4">5.2.1.8</ecNumber>
    </recommendedName>
</protein>
<keyword evidence="2 3" id="KW-0697">Rotamase</keyword>
<evidence type="ECO:0000313" key="9">
    <source>
        <dbReference type="Proteomes" id="UP000286211"/>
    </source>
</evidence>
<evidence type="ECO:0000256" key="5">
    <source>
        <dbReference type="SAM" id="SignalP"/>
    </source>
</evidence>
<accession>A0A3R6H0M5</accession>
<dbReference type="RefSeq" id="WP_118201294.1">
    <property type="nucleotide sequence ID" value="NZ_QRIE01000056.1"/>
</dbReference>
<comment type="catalytic activity">
    <reaction evidence="1 3 4">
        <text>[protein]-peptidylproline (omega=180) = [protein]-peptidylproline (omega=0)</text>
        <dbReference type="Rhea" id="RHEA:16237"/>
        <dbReference type="Rhea" id="RHEA-COMP:10747"/>
        <dbReference type="Rhea" id="RHEA-COMP:10748"/>
        <dbReference type="ChEBI" id="CHEBI:83833"/>
        <dbReference type="ChEBI" id="CHEBI:83834"/>
        <dbReference type="EC" id="5.2.1.8"/>
    </reaction>
</comment>
<evidence type="ECO:0000256" key="3">
    <source>
        <dbReference type="PROSITE-ProRule" id="PRU00277"/>
    </source>
</evidence>
<dbReference type="Proteomes" id="UP000286501">
    <property type="component" value="Unassembled WGS sequence"/>
</dbReference>
<dbReference type="InterPro" id="IPR001179">
    <property type="entry name" value="PPIase_FKBP_dom"/>
</dbReference>
<dbReference type="EC" id="5.2.1.8" evidence="4"/>
<evidence type="ECO:0000313" key="8">
    <source>
        <dbReference type="EMBL" id="RHK11550.1"/>
    </source>
</evidence>
<dbReference type="InterPro" id="IPR046357">
    <property type="entry name" value="PPIase_dom_sf"/>
</dbReference>
<keyword evidence="5" id="KW-0732">Signal</keyword>
<evidence type="ECO:0000256" key="2">
    <source>
        <dbReference type="ARBA" id="ARBA00023110"/>
    </source>
</evidence>
<reference evidence="9 10" key="1">
    <citation type="submission" date="2018-08" db="EMBL/GenBank/DDBJ databases">
        <title>A genome reference for cultivated species of the human gut microbiota.</title>
        <authorList>
            <person name="Zou Y."/>
            <person name="Xue W."/>
            <person name="Luo G."/>
        </authorList>
    </citation>
    <scope>NUCLEOTIDE SEQUENCE [LARGE SCALE GENOMIC DNA]</scope>
    <source>
        <strain evidence="8 9">AF46-2NS</strain>
        <strain evidence="7 10">AM22-1</strain>
    </source>
</reference>
<organism evidence="8 9">
    <name type="scientific">Segatella copri</name>
    <dbReference type="NCBI Taxonomy" id="165179"/>
    <lineage>
        <taxon>Bacteria</taxon>
        <taxon>Pseudomonadati</taxon>
        <taxon>Bacteroidota</taxon>
        <taxon>Bacteroidia</taxon>
        <taxon>Bacteroidales</taxon>
        <taxon>Prevotellaceae</taxon>
        <taxon>Segatella</taxon>
    </lineage>
</organism>
<dbReference type="PROSITE" id="PS51257">
    <property type="entry name" value="PROKAR_LIPOPROTEIN"/>
    <property type="match status" value="1"/>
</dbReference>
<evidence type="ECO:0000313" key="7">
    <source>
        <dbReference type="EMBL" id="RHG64106.1"/>
    </source>
</evidence>
<dbReference type="Pfam" id="PF00254">
    <property type="entry name" value="FKBP_C"/>
    <property type="match status" value="1"/>
</dbReference>
<dbReference type="EMBL" id="QRNB01000015">
    <property type="protein sequence ID" value="RHK11550.1"/>
    <property type="molecule type" value="Genomic_DNA"/>
</dbReference>
<evidence type="ECO:0000256" key="1">
    <source>
        <dbReference type="ARBA" id="ARBA00000971"/>
    </source>
</evidence>
<dbReference type="PROSITE" id="PS50059">
    <property type="entry name" value="FKBP_PPIASE"/>
    <property type="match status" value="1"/>
</dbReference>
<comment type="caution">
    <text evidence="8">The sequence shown here is derived from an EMBL/GenBank/DDBJ whole genome shotgun (WGS) entry which is preliminary data.</text>
</comment>
<gene>
    <name evidence="8" type="ORF">DW079_04305</name>
    <name evidence="7" type="ORF">DW250_11565</name>
</gene>
<feature type="chain" id="PRO_5043188030" description="Peptidyl-prolyl cis-trans isomerase" evidence="5">
    <location>
        <begin position="24"/>
        <end position="203"/>
    </location>
</feature>
<dbReference type="EMBL" id="QRIN01000052">
    <property type="protein sequence ID" value="RHG64106.1"/>
    <property type="molecule type" value="Genomic_DNA"/>
</dbReference>
<feature type="signal peptide" evidence="5">
    <location>
        <begin position="1"/>
        <end position="23"/>
    </location>
</feature>
<dbReference type="GO" id="GO:0003755">
    <property type="term" value="F:peptidyl-prolyl cis-trans isomerase activity"/>
    <property type="evidence" value="ECO:0007669"/>
    <property type="project" value="UniProtKB-UniRule"/>
</dbReference>
<sequence length="203" mass="23010">MKMYKKLIYGVLLLLTIASCSESSEQEDEYANWKERNDAFFQGIFFKADSAINAGSNNWKIIRNWSLQEQFGVQKENNIVVHVLENSTNTSVPIYTDSVVVDIQGMLMPTDNEERGTVFYTTFSGKDRNVSSDLRLTISAKGTLQKQEIDGLSTALQKMHIGERWMVYVPYNLALKNQSSVSPFVPAYSTMIFDITLLGIKHT</sequence>
<comment type="similarity">
    <text evidence="4">Belongs to the FKBP-type PPIase family.</text>
</comment>
<proteinExistence type="inferred from homology"/>